<organism evidence="1 2">
    <name type="scientific">Arachis hypogaea</name>
    <name type="common">Peanut</name>
    <dbReference type="NCBI Taxonomy" id="3818"/>
    <lineage>
        <taxon>Eukaryota</taxon>
        <taxon>Viridiplantae</taxon>
        <taxon>Streptophyta</taxon>
        <taxon>Embryophyta</taxon>
        <taxon>Tracheophyta</taxon>
        <taxon>Spermatophyta</taxon>
        <taxon>Magnoliopsida</taxon>
        <taxon>eudicotyledons</taxon>
        <taxon>Gunneridae</taxon>
        <taxon>Pentapetalae</taxon>
        <taxon>rosids</taxon>
        <taxon>fabids</taxon>
        <taxon>Fabales</taxon>
        <taxon>Fabaceae</taxon>
        <taxon>Papilionoideae</taxon>
        <taxon>50 kb inversion clade</taxon>
        <taxon>dalbergioids sensu lato</taxon>
        <taxon>Dalbergieae</taxon>
        <taxon>Pterocarpus clade</taxon>
        <taxon>Arachis</taxon>
    </lineage>
</organism>
<name>A0A445CUB3_ARAHY</name>
<comment type="caution">
    <text evidence="1">The sequence shown here is derived from an EMBL/GenBank/DDBJ whole genome shotgun (WGS) entry which is preliminary data.</text>
</comment>
<sequence>MVGRIGWRPLRFESLSLFRPSTWHFAFFSSLFAQSPSSLSETASLCSSSLAAPPTVLRYEVVWYSSHCRFHQNASAFRSSVSVYCKTIGFRL</sequence>
<keyword evidence="2" id="KW-1185">Reference proteome</keyword>
<reference evidence="1 2" key="1">
    <citation type="submission" date="2019-01" db="EMBL/GenBank/DDBJ databases">
        <title>Sequencing of cultivated peanut Arachis hypogaea provides insights into genome evolution and oil improvement.</title>
        <authorList>
            <person name="Chen X."/>
        </authorList>
    </citation>
    <scope>NUCLEOTIDE SEQUENCE [LARGE SCALE GENOMIC DNA]</scope>
    <source>
        <strain evidence="2">cv. Fuhuasheng</strain>
        <tissue evidence="1">Leaves</tissue>
    </source>
</reference>
<proteinExistence type="predicted"/>
<dbReference type="EMBL" id="SDMP01000006">
    <property type="protein sequence ID" value="RYR54506.1"/>
    <property type="molecule type" value="Genomic_DNA"/>
</dbReference>
<gene>
    <name evidence="1" type="ORF">Ahy_A06g029804</name>
</gene>
<dbReference type="AlphaFoldDB" id="A0A445CUB3"/>
<dbReference type="Proteomes" id="UP000289738">
    <property type="component" value="Chromosome A06"/>
</dbReference>
<protein>
    <submittedName>
        <fullName evidence="1">Uncharacterized protein</fullName>
    </submittedName>
</protein>
<evidence type="ECO:0000313" key="2">
    <source>
        <dbReference type="Proteomes" id="UP000289738"/>
    </source>
</evidence>
<accession>A0A445CUB3</accession>
<evidence type="ECO:0000313" key="1">
    <source>
        <dbReference type="EMBL" id="RYR54506.1"/>
    </source>
</evidence>